<evidence type="ECO:0000256" key="1">
    <source>
        <dbReference type="SAM" id="MobiDB-lite"/>
    </source>
</evidence>
<name>A0A0V0JBX6_SCHSO</name>
<accession>A0A0V0JBX6</accession>
<evidence type="ECO:0000313" key="2">
    <source>
        <dbReference type="EMBL" id="JAP63208.1"/>
    </source>
</evidence>
<sequence>MSVVKGSSVKLPEGRPSEKCFEKYEMVCTCESRLVGYICTPMEEIKEVSTGESVMIPKKLEHESVQNVDAEIEVAVQRTSGPLVKARITTTTYGSSQPDSRYLGVGERNSSKKSARGGNKTDSAKVLTTPDLPVTPITIQNKNTMKSDNFPLSRIRASQKSQTGSVKRQQFRQVSYMQELANMESSRLLSRTETFLGNPCSDFPHMRSFSPELDSCAQQRLPPSNILHCHQFQSTCAPCCPADQYICFSCPSITTICGFRPPSPTVTFTYNRCPPRFQSDCLTYLTSPSSPNPCSNPCPNPCSNPCSNHRPGCRYG</sequence>
<gene>
    <name evidence="2" type="ORF">TR138783</name>
</gene>
<dbReference type="AlphaFoldDB" id="A0A0V0JBX6"/>
<proteinExistence type="predicted"/>
<organism evidence="2">
    <name type="scientific">Schistocephalus solidus</name>
    <name type="common">Tapeworm</name>
    <dbReference type="NCBI Taxonomy" id="70667"/>
    <lineage>
        <taxon>Eukaryota</taxon>
        <taxon>Metazoa</taxon>
        <taxon>Spiralia</taxon>
        <taxon>Lophotrochozoa</taxon>
        <taxon>Platyhelminthes</taxon>
        <taxon>Cestoda</taxon>
        <taxon>Eucestoda</taxon>
        <taxon>Diphyllobothriidea</taxon>
        <taxon>Diphyllobothriidae</taxon>
        <taxon>Schistocephalus</taxon>
    </lineage>
</organism>
<protein>
    <submittedName>
        <fullName evidence="2">Uncharacterized protein</fullName>
    </submittedName>
</protein>
<dbReference type="EMBL" id="GEEE01000017">
    <property type="protein sequence ID" value="JAP63208.1"/>
    <property type="molecule type" value="Transcribed_RNA"/>
</dbReference>
<reference evidence="2" key="1">
    <citation type="submission" date="2016-01" db="EMBL/GenBank/DDBJ databases">
        <title>Reference transcriptome for the parasite Schistocephalus solidus: insights into the molecular evolution of parasitism.</title>
        <authorList>
            <person name="Hebert F.O."/>
            <person name="Grambauer S."/>
            <person name="Barber I."/>
            <person name="Landry C.R."/>
            <person name="Aubin-Horth N."/>
        </authorList>
    </citation>
    <scope>NUCLEOTIDE SEQUENCE</scope>
</reference>
<feature type="region of interest" description="Disordered" evidence="1">
    <location>
        <begin position="91"/>
        <end position="128"/>
    </location>
</feature>